<organism evidence="1 3">
    <name type="scientific">Medicago truncatula</name>
    <name type="common">Barrel medic</name>
    <name type="synonym">Medicago tribuloides</name>
    <dbReference type="NCBI Taxonomy" id="3880"/>
    <lineage>
        <taxon>Eukaryota</taxon>
        <taxon>Viridiplantae</taxon>
        <taxon>Streptophyta</taxon>
        <taxon>Embryophyta</taxon>
        <taxon>Tracheophyta</taxon>
        <taxon>Spermatophyta</taxon>
        <taxon>Magnoliopsida</taxon>
        <taxon>eudicotyledons</taxon>
        <taxon>Gunneridae</taxon>
        <taxon>Pentapetalae</taxon>
        <taxon>rosids</taxon>
        <taxon>fabids</taxon>
        <taxon>Fabales</taxon>
        <taxon>Fabaceae</taxon>
        <taxon>Papilionoideae</taxon>
        <taxon>50 kb inversion clade</taxon>
        <taxon>NPAAA clade</taxon>
        <taxon>Hologalegina</taxon>
        <taxon>IRL clade</taxon>
        <taxon>Trifolieae</taxon>
        <taxon>Medicago</taxon>
    </lineage>
</organism>
<keyword evidence="3" id="KW-1185">Reference proteome</keyword>
<reference evidence="2" key="3">
    <citation type="submission" date="2015-04" db="UniProtKB">
        <authorList>
            <consortium name="EnsemblPlants"/>
        </authorList>
    </citation>
    <scope>IDENTIFICATION</scope>
    <source>
        <strain evidence="2">cv. Jemalong A17</strain>
    </source>
</reference>
<dbReference type="Proteomes" id="UP000002051">
    <property type="component" value="Chromosome 3"/>
</dbReference>
<dbReference type="AlphaFoldDB" id="G7J4E7"/>
<dbReference type="EnsemblPlants" id="AES72270">
    <property type="protein sequence ID" value="AES72270"/>
    <property type="gene ID" value="MTR_3g087910"/>
</dbReference>
<reference evidence="1 3" key="1">
    <citation type="journal article" date="2011" name="Nature">
        <title>The Medicago genome provides insight into the evolution of rhizobial symbioses.</title>
        <authorList>
            <person name="Young N.D."/>
            <person name="Debelle F."/>
            <person name="Oldroyd G.E."/>
            <person name="Geurts R."/>
            <person name="Cannon S.B."/>
            <person name="Udvardi M.K."/>
            <person name="Benedito V.A."/>
            <person name="Mayer K.F."/>
            <person name="Gouzy J."/>
            <person name="Schoof H."/>
            <person name="Van de Peer Y."/>
            <person name="Proost S."/>
            <person name="Cook D.R."/>
            <person name="Meyers B.C."/>
            <person name="Spannagl M."/>
            <person name="Cheung F."/>
            <person name="De Mita S."/>
            <person name="Krishnakumar V."/>
            <person name="Gundlach H."/>
            <person name="Zhou S."/>
            <person name="Mudge J."/>
            <person name="Bharti A.K."/>
            <person name="Murray J.D."/>
            <person name="Naoumkina M.A."/>
            <person name="Rosen B."/>
            <person name="Silverstein K.A."/>
            <person name="Tang H."/>
            <person name="Rombauts S."/>
            <person name="Zhao P.X."/>
            <person name="Zhou P."/>
            <person name="Barbe V."/>
            <person name="Bardou P."/>
            <person name="Bechner M."/>
            <person name="Bellec A."/>
            <person name="Berger A."/>
            <person name="Berges H."/>
            <person name="Bidwell S."/>
            <person name="Bisseling T."/>
            <person name="Choisne N."/>
            <person name="Couloux A."/>
            <person name="Denny R."/>
            <person name="Deshpande S."/>
            <person name="Dai X."/>
            <person name="Doyle J.J."/>
            <person name="Dudez A.M."/>
            <person name="Farmer A.D."/>
            <person name="Fouteau S."/>
            <person name="Franken C."/>
            <person name="Gibelin C."/>
            <person name="Gish J."/>
            <person name="Goldstein S."/>
            <person name="Gonzalez A.J."/>
            <person name="Green P.J."/>
            <person name="Hallab A."/>
            <person name="Hartog M."/>
            <person name="Hua A."/>
            <person name="Humphray S.J."/>
            <person name="Jeong D.H."/>
            <person name="Jing Y."/>
            <person name="Jocker A."/>
            <person name="Kenton S.M."/>
            <person name="Kim D.J."/>
            <person name="Klee K."/>
            <person name="Lai H."/>
            <person name="Lang C."/>
            <person name="Lin S."/>
            <person name="Macmil S.L."/>
            <person name="Magdelenat G."/>
            <person name="Matthews L."/>
            <person name="McCorrison J."/>
            <person name="Monaghan E.L."/>
            <person name="Mun J.H."/>
            <person name="Najar F.Z."/>
            <person name="Nicholson C."/>
            <person name="Noirot C."/>
            <person name="O'Bleness M."/>
            <person name="Paule C.R."/>
            <person name="Poulain J."/>
            <person name="Prion F."/>
            <person name="Qin B."/>
            <person name="Qu C."/>
            <person name="Retzel E.F."/>
            <person name="Riddle C."/>
            <person name="Sallet E."/>
            <person name="Samain S."/>
            <person name="Samson N."/>
            <person name="Sanders I."/>
            <person name="Saurat O."/>
            <person name="Scarpelli C."/>
            <person name="Schiex T."/>
            <person name="Segurens B."/>
            <person name="Severin A.J."/>
            <person name="Sherrier D.J."/>
            <person name="Shi R."/>
            <person name="Sims S."/>
            <person name="Singer S.R."/>
            <person name="Sinharoy S."/>
            <person name="Sterck L."/>
            <person name="Viollet A."/>
            <person name="Wang B.B."/>
            <person name="Wang K."/>
            <person name="Wang M."/>
            <person name="Wang X."/>
            <person name="Warfsmann J."/>
            <person name="Weissenbach J."/>
            <person name="White D.D."/>
            <person name="White J.D."/>
            <person name="Wiley G.B."/>
            <person name="Wincker P."/>
            <person name="Xing Y."/>
            <person name="Yang L."/>
            <person name="Yao Z."/>
            <person name="Ying F."/>
            <person name="Zhai J."/>
            <person name="Zhou L."/>
            <person name="Zuber A."/>
            <person name="Denarie J."/>
            <person name="Dixon R.A."/>
            <person name="May G.D."/>
            <person name="Schwartz D.C."/>
            <person name="Rogers J."/>
            <person name="Quetier F."/>
            <person name="Town C.D."/>
            <person name="Roe B.A."/>
        </authorList>
    </citation>
    <scope>NUCLEOTIDE SEQUENCE [LARGE SCALE GENOMIC DNA]</scope>
    <source>
        <strain evidence="1">A17</strain>
        <strain evidence="2 3">cv. Jemalong A17</strain>
    </source>
</reference>
<proteinExistence type="predicted"/>
<dbReference type="PaxDb" id="3880-AES72270"/>
<evidence type="ECO:0000313" key="3">
    <source>
        <dbReference type="Proteomes" id="UP000002051"/>
    </source>
</evidence>
<evidence type="ECO:0000313" key="2">
    <source>
        <dbReference type="EnsemblPlants" id="AES72270"/>
    </source>
</evidence>
<protein>
    <submittedName>
        <fullName evidence="1 2">Uncharacterized protein</fullName>
    </submittedName>
</protein>
<dbReference type="HOGENOM" id="CLU_3090241_0_0_1"/>
<reference evidence="1 3" key="2">
    <citation type="journal article" date="2014" name="BMC Genomics">
        <title>An improved genome release (version Mt4.0) for the model legume Medicago truncatula.</title>
        <authorList>
            <person name="Tang H."/>
            <person name="Krishnakumar V."/>
            <person name="Bidwell S."/>
            <person name="Rosen B."/>
            <person name="Chan A."/>
            <person name="Zhou S."/>
            <person name="Gentzbittel L."/>
            <person name="Childs K.L."/>
            <person name="Yandell M."/>
            <person name="Gundlach H."/>
            <person name="Mayer K.F."/>
            <person name="Schwartz D.C."/>
            <person name="Town C.D."/>
        </authorList>
    </citation>
    <scope>GENOME REANNOTATION</scope>
    <source>
        <strain evidence="2 3">cv. Jemalong A17</strain>
    </source>
</reference>
<accession>G7J4E7</accession>
<dbReference type="EMBL" id="CM001219">
    <property type="protein sequence ID" value="AES72270.1"/>
    <property type="molecule type" value="Genomic_DNA"/>
</dbReference>
<evidence type="ECO:0000313" key="1">
    <source>
        <dbReference type="EMBL" id="AES72270.1"/>
    </source>
</evidence>
<gene>
    <name evidence="1" type="ordered locus">MTR_3g087910</name>
</gene>
<name>G7J4E7_MEDTR</name>
<sequence>MTTTNFPATTTTKKCAVSPLILCKLVAGLENLENSDYAAEPPVQMVVEGFVD</sequence>